<evidence type="ECO:0000313" key="1">
    <source>
        <dbReference type="EMBL" id="KFN44649.1"/>
    </source>
</evidence>
<dbReference type="Gene3D" id="3.90.1720.10">
    <property type="entry name" value="endopeptidase domain like (from Nostoc punctiforme)"/>
    <property type="match status" value="1"/>
</dbReference>
<dbReference type="PATRIC" id="fig|1121015.4.peg.230"/>
<dbReference type="Proteomes" id="UP000029385">
    <property type="component" value="Unassembled WGS sequence"/>
</dbReference>
<dbReference type="AlphaFoldDB" id="A0A091B187"/>
<proteinExistence type="predicted"/>
<dbReference type="eggNOG" id="ENOG5031HYJ">
    <property type="taxonomic scope" value="Bacteria"/>
</dbReference>
<dbReference type="OrthoDB" id="6027353at2"/>
<organism evidence="1 2">
    <name type="scientific">Arenimonas oryziterrae DSM 21050 = YC6267</name>
    <dbReference type="NCBI Taxonomy" id="1121015"/>
    <lineage>
        <taxon>Bacteria</taxon>
        <taxon>Pseudomonadati</taxon>
        <taxon>Pseudomonadota</taxon>
        <taxon>Gammaproteobacteria</taxon>
        <taxon>Lysobacterales</taxon>
        <taxon>Lysobacteraceae</taxon>
        <taxon>Arenimonas</taxon>
    </lineage>
</organism>
<sequence length="238" mass="26623">MSDLAPPAPHIVIVGGISNAEFFERYAAPGRVGLCGGVDFINKSIRKLQYHLTPEGHRSPWSHAFLCSGRRVDGRHWLLESDLDIRHKQIRLGVQENRADRYHDAETFPNLAILDFALDESQTAKVLTEALDLLSGLSHYSLRELIGTLMAMQNPSLRRRRNVLESEGALYCSAMVQHCYSTIGIEFAPGVDHKNVTPHDISMAAHPHTAYVLIREPGRSSLRKLKNTISQMFDDVSA</sequence>
<keyword evidence="2" id="KW-1185">Reference proteome</keyword>
<reference evidence="1 2" key="1">
    <citation type="submission" date="2013-09" db="EMBL/GenBank/DDBJ databases">
        <title>Genome sequencing of Arenimonas oryziterrae.</title>
        <authorList>
            <person name="Chen F."/>
            <person name="Wang G."/>
        </authorList>
    </citation>
    <scope>NUCLEOTIDE SEQUENCE [LARGE SCALE GENOMIC DNA]</scope>
    <source>
        <strain evidence="1 2">YC6267</strain>
    </source>
</reference>
<dbReference type="STRING" id="1121015.GCA_000420545_01179"/>
<protein>
    <submittedName>
        <fullName evidence="1">Uncharacterized protein</fullName>
    </submittedName>
</protein>
<evidence type="ECO:0000313" key="2">
    <source>
        <dbReference type="Proteomes" id="UP000029385"/>
    </source>
</evidence>
<comment type="caution">
    <text evidence="1">The sequence shown here is derived from an EMBL/GenBank/DDBJ whole genome shotgun (WGS) entry which is preliminary data.</text>
</comment>
<dbReference type="SUPFAM" id="SSF54001">
    <property type="entry name" value="Cysteine proteinases"/>
    <property type="match status" value="1"/>
</dbReference>
<accession>A0A091B187</accession>
<dbReference type="EMBL" id="AVCI01000001">
    <property type="protein sequence ID" value="KFN44649.1"/>
    <property type="molecule type" value="Genomic_DNA"/>
</dbReference>
<name>A0A091B187_9GAMM</name>
<dbReference type="InterPro" id="IPR038765">
    <property type="entry name" value="Papain-like_cys_pep_sf"/>
</dbReference>
<gene>
    <name evidence="1" type="ORF">N789_01165</name>
</gene>
<dbReference type="RefSeq" id="WP_022968819.1">
    <property type="nucleotide sequence ID" value="NZ_ATVD01000002.1"/>
</dbReference>